<evidence type="ECO:0000259" key="2">
    <source>
        <dbReference type="Pfam" id="PF12146"/>
    </source>
</evidence>
<feature type="domain" description="Serine aminopeptidase S33" evidence="2">
    <location>
        <begin position="14"/>
        <end position="228"/>
    </location>
</feature>
<evidence type="ECO:0000313" key="3">
    <source>
        <dbReference type="EMBL" id="PKG23518.1"/>
    </source>
</evidence>
<dbReference type="InterPro" id="IPR029058">
    <property type="entry name" value="AB_hydrolase_fold"/>
</dbReference>
<evidence type="ECO:0000313" key="4">
    <source>
        <dbReference type="Proteomes" id="UP000233375"/>
    </source>
</evidence>
<dbReference type="OrthoDB" id="9800213at2"/>
<protein>
    <submittedName>
        <fullName evidence="3">Carboxylesterase</fullName>
    </submittedName>
</protein>
<organism evidence="3 4">
    <name type="scientific">Niallia nealsonii</name>
    <dbReference type="NCBI Taxonomy" id="115979"/>
    <lineage>
        <taxon>Bacteria</taxon>
        <taxon>Bacillati</taxon>
        <taxon>Bacillota</taxon>
        <taxon>Bacilli</taxon>
        <taxon>Bacillales</taxon>
        <taxon>Bacillaceae</taxon>
        <taxon>Niallia</taxon>
    </lineage>
</organism>
<keyword evidence="4" id="KW-1185">Reference proteome</keyword>
<dbReference type="InterPro" id="IPR022742">
    <property type="entry name" value="Hydrolase_4"/>
</dbReference>
<dbReference type="AlphaFoldDB" id="A0A2N0Z1X9"/>
<comment type="caution">
    <text evidence="3">The sequence shown here is derived from an EMBL/GenBank/DDBJ whole genome shotgun (WGS) entry which is preliminary data.</text>
</comment>
<dbReference type="Gene3D" id="3.40.50.1820">
    <property type="entry name" value="alpha/beta hydrolase"/>
    <property type="match status" value="1"/>
</dbReference>
<evidence type="ECO:0000256" key="1">
    <source>
        <dbReference type="PIRSR" id="PIRSR017388-1"/>
    </source>
</evidence>
<dbReference type="GO" id="GO:0052689">
    <property type="term" value="F:carboxylic ester hydrolase activity"/>
    <property type="evidence" value="ECO:0007669"/>
    <property type="project" value="InterPro"/>
</dbReference>
<sequence>MKVVQQKPLTFKGDNKRAVLLLHGFTGNTSDVRMLGRFLNTKGYTCHIPLYKGHGVPPEDLVQYGPKDWWQDVMEGYEFLKNEGYEEIAVGGLSLGGVFSLKLGYTVPVKGIVTMCSPMYLKSEEVMYEGVLEYARNYKVREGKSKDIVEKEMDEFAPMNTLKELRDLIADVRQSVDLIYSPVFVIQGRHDHMINTDSANIIYQEVESELKEIKWYENSGHVITHDKEKDAVFSDFYAFLKKLDWTE</sequence>
<dbReference type="EMBL" id="PISE01000022">
    <property type="protein sequence ID" value="PKG23518.1"/>
    <property type="molecule type" value="Genomic_DNA"/>
</dbReference>
<feature type="active site" description="Charge relay system" evidence="1">
    <location>
        <position position="191"/>
    </location>
</feature>
<feature type="active site" description="Nucleophile" evidence="1">
    <location>
        <position position="94"/>
    </location>
</feature>
<dbReference type="SUPFAM" id="SSF53474">
    <property type="entry name" value="alpha/beta-Hydrolases"/>
    <property type="match status" value="1"/>
</dbReference>
<dbReference type="PANTHER" id="PTHR11614">
    <property type="entry name" value="PHOSPHOLIPASE-RELATED"/>
    <property type="match status" value="1"/>
</dbReference>
<dbReference type="RefSeq" id="WP_101177253.1">
    <property type="nucleotide sequence ID" value="NZ_PISE01000022.1"/>
</dbReference>
<dbReference type="PIRSF" id="PIRSF017388">
    <property type="entry name" value="Esterase_lipase"/>
    <property type="match status" value="1"/>
</dbReference>
<dbReference type="Pfam" id="PF12146">
    <property type="entry name" value="Hydrolase_4"/>
    <property type="match status" value="1"/>
</dbReference>
<reference evidence="3 4" key="1">
    <citation type="journal article" date="2003" name="Int. J. Syst. Evol. Microbiol.">
        <title>Bacillus nealsonii sp. nov., isolated from a spacecraft-assembly facility, whose spores are gamma-radiation resistant.</title>
        <authorList>
            <person name="Venkateswaran K."/>
            <person name="Kempf M."/>
            <person name="Chen F."/>
            <person name="Satomi M."/>
            <person name="Nicholson W."/>
            <person name="Kern R."/>
        </authorList>
    </citation>
    <scope>NUCLEOTIDE SEQUENCE [LARGE SCALE GENOMIC DNA]</scope>
    <source>
        <strain evidence="3 4">FO-92</strain>
    </source>
</reference>
<accession>A0A2N0Z1X9</accession>
<dbReference type="InterPro" id="IPR012354">
    <property type="entry name" value="Esterase_lipase"/>
</dbReference>
<gene>
    <name evidence="3" type="ORF">CWS01_11005</name>
</gene>
<dbReference type="InterPro" id="IPR051044">
    <property type="entry name" value="MAG_DAG_Lipase"/>
</dbReference>
<name>A0A2N0Z1X9_9BACI</name>
<feature type="active site" description="Charge relay system" evidence="1">
    <location>
        <position position="221"/>
    </location>
</feature>
<proteinExistence type="predicted"/>
<dbReference type="Proteomes" id="UP000233375">
    <property type="component" value="Unassembled WGS sequence"/>
</dbReference>